<gene>
    <name evidence="2" type="ORF">C475_18308</name>
</gene>
<evidence type="ECO:0000256" key="1">
    <source>
        <dbReference type="SAM" id="MobiDB-lite"/>
    </source>
</evidence>
<dbReference type="AlphaFoldDB" id="M0CJG3"/>
<dbReference type="PATRIC" id="fig|797114.5.peg.3734"/>
<dbReference type="PROSITE" id="PS51318">
    <property type="entry name" value="TAT"/>
    <property type="match status" value="1"/>
</dbReference>
<sequence length="770" mass="82063">MVNGNQNEPDSTSEETRRTWQPSGDEFGRRSFLKLGAGAAAAGTLLAGEAAAAPTTRHLEIVSTDEPTETGGLAVKYEFTATGEIVPDTGNGRNSSEGNDSVAQNDDGTWTATGKTGNGFGDAYSVTGRIVDFSAAGSFELYLDGEAVAVGDVVTDYEHTIEVLTTEDPSELDYTFTTTGEIAPDYDNGDDSASGNDSVTENDDGTWTADGYTGNGYGDAYYFDGELTDFGPVEAFAEVRVDGAAVDLSRFESGPDRHTIEVLTTEDPSELDYTFTTTGEIVPNYDAAENAASGNDSVAQNDDGTWTADGYTGNGYGDTYSFEGELTDFGPVEAFVEVRVDGAVIDLSQFESEPDLSATAGRTIEVLTTENPSELDYRFATTGEIRPVTDAEENAASGNDSVRENADGTWTADGYTGNGYGDTYTFDGELLWFGPDVDHAEVRIDGSVVDLSGYEPPEPAVVMGGGDGYSGTVPESEADVVVSSRGELTSALGGADRGDVVYVDPSASIDVPDRELTIPSGVTLASDRGIGGSDGGEIRADRVYGEGPLQTGDDVRVTGLRVSGPITEYVDYSRPVHSGVTVKGTGCEIDNVEISGFSYAGVKLQEAAYVHHSHIHTNAMDGLGYGIVCNQEGGDTLVEYNEFNLNRHSVANRGYAGYEVRYNHFGEDAIAYQVGTHRPGATTLEIHHNTFVPTLHLNSGEDPESHVSIRGVPDDVADIHHNWFHNPRRPDPGRGRESIIQPHVEEFTNLDYRNNHYGSDEPADDDIGCP</sequence>
<feature type="compositionally biased region" description="Polar residues" evidence="1">
    <location>
        <begin position="1"/>
        <end position="10"/>
    </location>
</feature>
<dbReference type="InterPro" id="IPR006311">
    <property type="entry name" value="TAT_signal"/>
</dbReference>
<dbReference type="SUPFAM" id="SSF51126">
    <property type="entry name" value="Pectin lyase-like"/>
    <property type="match status" value="1"/>
</dbReference>
<proteinExistence type="predicted"/>
<keyword evidence="3" id="KW-1185">Reference proteome</keyword>
<feature type="region of interest" description="Disordered" evidence="1">
    <location>
        <begin position="390"/>
        <end position="409"/>
    </location>
</feature>
<dbReference type="InterPro" id="IPR011050">
    <property type="entry name" value="Pectin_lyase_fold/virulence"/>
</dbReference>
<protein>
    <submittedName>
        <fullName evidence="2">Uncharacterized protein</fullName>
    </submittedName>
</protein>
<accession>M0CJG3</accession>
<evidence type="ECO:0000313" key="2">
    <source>
        <dbReference type="EMBL" id="ELZ22492.1"/>
    </source>
</evidence>
<evidence type="ECO:0000313" key="3">
    <source>
        <dbReference type="Proteomes" id="UP000011626"/>
    </source>
</evidence>
<feature type="compositionally biased region" description="Acidic residues" evidence="1">
    <location>
        <begin position="761"/>
        <end position="770"/>
    </location>
</feature>
<reference evidence="2 3" key="1">
    <citation type="journal article" date="2014" name="PLoS Genet.">
        <title>Phylogenetically driven sequencing of extremely halophilic archaea reveals strategies for static and dynamic osmo-response.</title>
        <authorList>
            <person name="Becker E.A."/>
            <person name="Seitzer P.M."/>
            <person name="Tritt A."/>
            <person name="Larsen D."/>
            <person name="Krusor M."/>
            <person name="Yao A.I."/>
            <person name="Wu D."/>
            <person name="Madern D."/>
            <person name="Eisen J.A."/>
            <person name="Darling A.E."/>
            <person name="Facciotti M.T."/>
        </authorList>
    </citation>
    <scope>NUCLEOTIDE SEQUENCE [LARGE SCALE GENOMIC DNA]</scope>
    <source>
        <strain evidence="2 3">2-9-1</strain>
    </source>
</reference>
<name>M0CJG3_9EURY</name>
<feature type="compositionally biased region" description="Polar residues" evidence="1">
    <location>
        <begin position="91"/>
        <end position="110"/>
    </location>
</feature>
<comment type="caution">
    <text evidence="2">The sequence shown here is derived from an EMBL/GenBank/DDBJ whole genome shotgun (WGS) entry which is preliminary data.</text>
</comment>
<dbReference type="RefSeq" id="WP_006885328.1">
    <property type="nucleotide sequence ID" value="NZ_AOIU01000036.1"/>
</dbReference>
<feature type="region of interest" description="Disordered" evidence="1">
    <location>
        <begin position="1"/>
        <end position="27"/>
    </location>
</feature>
<dbReference type="eggNOG" id="arCOG09176">
    <property type="taxonomic scope" value="Archaea"/>
</dbReference>
<feature type="region of interest" description="Disordered" evidence="1">
    <location>
        <begin position="84"/>
        <end position="110"/>
    </location>
</feature>
<dbReference type="Proteomes" id="UP000011626">
    <property type="component" value="Unassembled WGS sequence"/>
</dbReference>
<organism evidence="2 3">
    <name type="scientific">Halosimplex carlsbadense 2-9-1</name>
    <dbReference type="NCBI Taxonomy" id="797114"/>
    <lineage>
        <taxon>Archaea</taxon>
        <taxon>Methanobacteriati</taxon>
        <taxon>Methanobacteriota</taxon>
        <taxon>Stenosarchaea group</taxon>
        <taxon>Halobacteria</taxon>
        <taxon>Halobacteriales</taxon>
        <taxon>Haloarculaceae</taxon>
        <taxon>Halosimplex</taxon>
    </lineage>
</organism>
<feature type="region of interest" description="Disordered" evidence="1">
    <location>
        <begin position="181"/>
        <end position="210"/>
    </location>
</feature>
<feature type="region of interest" description="Disordered" evidence="1">
    <location>
        <begin position="750"/>
        <end position="770"/>
    </location>
</feature>
<dbReference type="EMBL" id="AOIU01000036">
    <property type="protein sequence ID" value="ELZ22492.1"/>
    <property type="molecule type" value="Genomic_DNA"/>
</dbReference>